<evidence type="ECO:0000313" key="1">
    <source>
        <dbReference type="EMBL" id="NUW45508.1"/>
    </source>
</evidence>
<dbReference type="Proteomes" id="UP000546126">
    <property type="component" value="Unassembled WGS sequence"/>
</dbReference>
<name>A0A7Y6IWS5_9ACTN</name>
<dbReference type="AlphaFoldDB" id="A0A7Y6IWS5"/>
<protein>
    <submittedName>
        <fullName evidence="1">Uncharacterized protein</fullName>
    </submittedName>
</protein>
<accession>A0A7Y6IWS5</accession>
<keyword evidence="2" id="KW-1185">Reference proteome</keyword>
<dbReference type="RefSeq" id="WP_175604968.1">
    <property type="nucleotide sequence ID" value="NZ_JABWGO010000012.1"/>
</dbReference>
<organism evidence="1 2">
    <name type="scientific">Nonomuraea rhodomycinica</name>
    <dbReference type="NCBI Taxonomy" id="1712872"/>
    <lineage>
        <taxon>Bacteria</taxon>
        <taxon>Bacillati</taxon>
        <taxon>Actinomycetota</taxon>
        <taxon>Actinomycetes</taxon>
        <taxon>Streptosporangiales</taxon>
        <taxon>Streptosporangiaceae</taxon>
        <taxon>Nonomuraea</taxon>
    </lineage>
</organism>
<dbReference type="EMBL" id="JABWGO010000012">
    <property type="protein sequence ID" value="NUW45508.1"/>
    <property type="molecule type" value="Genomic_DNA"/>
</dbReference>
<gene>
    <name evidence="1" type="ORF">HT134_36150</name>
</gene>
<comment type="caution">
    <text evidence="1">The sequence shown here is derived from an EMBL/GenBank/DDBJ whole genome shotgun (WGS) entry which is preliminary data.</text>
</comment>
<proteinExistence type="predicted"/>
<evidence type="ECO:0000313" key="2">
    <source>
        <dbReference type="Proteomes" id="UP000546126"/>
    </source>
</evidence>
<sequence>MPQTLAPALVPQQRRPCPVATPWCVRHDHGESACYAADRPIPGQPHHGARPYVGINHHPGYGIAIELYRSADEPLSLDDAETIGLALLAAVAAARAGTVTR</sequence>
<reference evidence="1 2" key="1">
    <citation type="submission" date="2020-06" db="EMBL/GenBank/DDBJ databases">
        <authorList>
            <person name="Chanama M."/>
        </authorList>
    </citation>
    <scope>NUCLEOTIDE SEQUENCE [LARGE SCALE GENOMIC DNA]</scope>
    <source>
        <strain evidence="1 2">TBRC6557</strain>
    </source>
</reference>